<dbReference type="RefSeq" id="WP_119016525.1">
    <property type="nucleotide sequence ID" value="NZ_QXEV01000016.1"/>
</dbReference>
<dbReference type="GO" id="GO:0004640">
    <property type="term" value="F:phosphoribosylanthranilate isomerase activity"/>
    <property type="evidence" value="ECO:0007669"/>
    <property type="project" value="UniProtKB-UniRule"/>
</dbReference>
<name>A0A397RT38_9MOLU</name>
<keyword evidence="8 9" id="KW-0413">Isomerase</keyword>
<evidence type="ECO:0000313" key="11">
    <source>
        <dbReference type="EMBL" id="RIA75579.1"/>
    </source>
</evidence>
<evidence type="ECO:0000259" key="10">
    <source>
        <dbReference type="Pfam" id="PF00697"/>
    </source>
</evidence>
<dbReference type="EMBL" id="QXEV01000016">
    <property type="protein sequence ID" value="RIA75579.1"/>
    <property type="molecule type" value="Genomic_DNA"/>
</dbReference>
<dbReference type="AlphaFoldDB" id="A0A397RT38"/>
<evidence type="ECO:0000256" key="8">
    <source>
        <dbReference type="ARBA" id="ARBA00023235"/>
    </source>
</evidence>
<dbReference type="Proteomes" id="UP000266506">
    <property type="component" value="Unassembled WGS sequence"/>
</dbReference>
<keyword evidence="5 9" id="KW-0028">Amino-acid biosynthesis</keyword>
<dbReference type="InterPro" id="IPR013785">
    <property type="entry name" value="Aldolase_TIM"/>
</dbReference>
<protein>
    <recommendedName>
        <fullName evidence="4 9">N-(5'-phosphoribosyl)anthranilate isomerase</fullName>
        <shortName evidence="9">PRAI</shortName>
        <ecNumber evidence="3 9">5.3.1.24</ecNumber>
    </recommendedName>
</protein>
<proteinExistence type="inferred from homology"/>
<dbReference type="InterPro" id="IPR001240">
    <property type="entry name" value="PRAI_dom"/>
</dbReference>
<keyword evidence="12" id="KW-1185">Reference proteome</keyword>
<evidence type="ECO:0000256" key="1">
    <source>
        <dbReference type="ARBA" id="ARBA00001164"/>
    </source>
</evidence>
<dbReference type="Gene3D" id="3.20.20.70">
    <property type="entry name" value="Aldolase class I"/>
    <property type="match status" value="1"/>
</dbReference>
<sequence length="216" mass="24430">MIHIQMAGIRNKEDALMCVNEGVDIIGLLVGQMHTSDDFLTKEKAKEIKDYLPKDIKTTLITHLEDGDKIIEIAKYIDVDYIQLHSHLDESEVEKIHNALPNKKLLRLIHIDSDGNLLNDISKMKYVDFYFTDSINLKTNQFGGTGLSHNLDTDKRLVETLDKPVFIAGGLNPDNVYDAVKYCNPYGVDVNTGCRGKDGLRDKEKTKAFVHNARKN</sequence>
<dbReference type="PANTHER" id="PTHR42894:SF1">
    <property type="entry name" value="N-(5'-PHOSPHORIBOSYL)ANTHRANILATE ISOMERASE"/>
    <property type="match status" value="1"/>
</dbReference>
<dbReference type="InterPro" id="IPR011060">
    <property type="entry name" value="RibuloseP-bd_barrel"/>
</dbReference>
<feature type="domain" description="N-(5'phosphoribosyl) anthranilate isomerase (PRAI)" evidence="10">
    <location>
        <begin position="7"/>
        <end position="211"/>
    </location>
</feature>
<dbReference type="HAMAP" id="MF_00135">
    <property type="entry name" value="PRAI"/>
    <property type="match status" value="1"/>
</dbReference>
<evidence type="ECO:0000256" key="9">
    <source>
        <dbReference type="HAMAP-Rule" id="MF_00135"/>
    </source>
</evidence>
<reference evidence="11 12" key="1">
    <citation type="submission" date="2018-08" db="EMBL/GenBank/DDBJ databases">
        <title>Genomic Encyclopedia of Archaeal and Bacterial Type Strains, Phase II (KMG-II): from individual species to whole genera.</title>
        <authorList>
            <person name="Goeker M."/>
        </authorList>
    </citation>
    <scope>NUCLEOTIDE SEQUENCE [LARGE SCALE GENOMIC DNA]</scope>
    <source>
        <strain evidence="11 12">ATCC 27112</strain>
    </source>
</reference>
<keyword evidence="6 9" id="KW-0822">Tryptophan biosynthesis</keyword>
<dbReference type="PANTHER" id="PTHR42894">
    <property type="entry name" value="N-(5'-PHOSPHORIBOSYL)ANTHRANILATE ISOMERASE"/>
    <property type="match status" value="1"/>
</dbReference>
<dbReference type="Pfam" id="PF00697">
    <property type="entry name" value="PRAI"/>
    <property type="match status" value="1"/>
</dbReference>
<dbReference type="OrthoDB" id="9786954at2"/>
<evidence type="ECO:0000256" key="7">
    <source>
        <dbReference type="ARBA" id="ARBA00023141"/>
    </source>
</evidence>
<evidence type="ECO:0000256" key="6">
    <source>
        <dbReference type="ARBA" id="ARBA00022822"/>
    </source>
</evidence>
<accession>A0A397RT38</accession>
<evidence type="ECO:0000256" key="2">
    <source>
        <dbReference type="ARBA" id="ARBA00004664"/>
    </source>
</evidence>
<evidence type="ECO:0000256" key="4">
    <source>
        <dbReference type="ARBA" id="ARBA00022272"/>
    </source>
</evidence>
<evidence type="ECO:0000256" key="3">
    <source>
        <dbReference type="ARBA" id="ARBA00012572"/>
    </source>
</evidence>
<dbReference type="CDD" id="cd00405">
    <property type="entry name" value="PRAI"/>
    <property type="match status" value="1"/>
</dbReference>
<dbReference type="SUPFAM" id="SSF51366">
    <property type="entry name" value="Ribulose-phoshate binding barrel"/>
    <property type="match status" value="1"/>
</dbReference>
<keyword evidence="7 9" id="KW-0057">Aromatic amino acid biosynthesis</keyword>
<dbReference type="GO" id="GO:0000162">
    <property type="term" value="P:L-tryptophan biosynthetic process"/>
    <property type="evidence" value="ECO:0007669"/>
    <property type="project" value="UniProtKB-UniRule"/>
</dbReference>
<dbReference type="UniPathway" id="UPA00035">
    <property type="reaction ID" value="UER00042"/>
</dbReference>
<dbReference type="EC" id="5.3.1.24" evidence="3 9"/>
<gene>
    <name evidence="9" type="primary">trpF</name>
    <name evidence="11" type="ORF">EI71_01398</name>
</gene>
<dbReference type="InParanoid" id="A0A397RT38"/>
<evidence type="ECO:0000256" key="5">
    <source>
        <dbReference type="ARBA" id="ARBA00022605"/>
    </source>
</evidence>
<evidence type="ECO:0000313" key="12">
    <source>
        <dbReference type="Proteomes" id="UP000266506"/>
    </source>
</evidence>
<dbReference type="InterPro" id="IPR044643">
    <property type="entry name" value="TrpF_fam"/>
</dbReference>
<organism evidence="11 12">
    <name type="scientific">Anaeroplasma bactoclasticum</name>
    <dbReference type="NCBI Taxonomy" id="2088"/>
    <lineage>
        <taxon>Bacteria</taxon>
        <taxon>Bacillati</taxon>
        <taxon>Mycoplasmatota</taxon>
        <taxon>Mollicutes</taxon>
        <taxon>Anaeroplasmatales</taxon>
        <taxon>Anaeroplasmataceae</taxon>
        <taxon>Anaeroplasma</taxon>
    </lineage>
</organism>
<comment type="catalytic activity">
    <reaction evidence="1 9">
        <text>N-(5-phospho-beta-D-ribosyl)anthranilate = 1-(2-carboxyphenylamino)-1-deoxy-D-ribulose 5-phosphate</text>
        <dbReference type="Rhea" id="RHEA:21540"/>
        <dbReference type="ChEBI" id="CHEBI:18277"/>
        <dbReference type="ChEBI" id="CHEBI:58613"/>
        <dbReference type="EC" id="5.3.1.24"/>
    </reaction>
</comment>
<comment type="pathway">
    <text evidence="2 9">Amino-acid biosynthesis; L-tryptophan biosynthesis; L-tryptophan from chorismate: step 3/5.</text>
</comment>
<comment type="caution">
    <text evidence="11">The sequence shown here is derived from an EMBL/GenBank/DDBJ whole genome shotgun (WGS) entry which is preliminary data.</text>
</comment>
<comment type="similarity">
    <text evidence="9">Belongs to the TrpF family.</text>
</comment>